<dbReference type="InterPro" id="IPR013785">
    <property type="entry name" value="Aldolase_TIM"/>
</dbReference>
<organism evidence="4 5">
    <name type="scientific">Trichoderma harzianum</name>
    <name type="common">Hypocrea lixii</name>
    <dbReference type="NCBI Taxonomy" id="5544"/>
    <lineage>
        <taxon>Eukaryota</taxon>
        <taxon>Fungi</taxon>
        <taxon>Dikarya</taxon>
        <taxon>Ascomycota</taxon>
        <taxon>Pezizomycotina</taxon>
        <taxon>Sordariomycetes</taxon>
        <taxon>Hypocreomycetidae</taxon>
        <taxon>Hypocreales</taxon>
        <taxon>Hypocreaceae</taxon>
        <taxon>Trichoderma</taxon>
    </lineage>
</organism>
<keyword evidence="3" id="KW-0732">Signal</keyword>
<evidence type="ECO:0000256" key="1">
    <source>
        <dbReference type="ARBA" id="ARBA00001255"/>
    </source>
</evidence>
<comment type="caution">
    <text evidence="4">The sequence shown here is derived from an EMBL/GenBank/DDBJ whole genome shotgun (WGS) entry which is preliminary data.</text>
</comment>
<feature type="signal peptide" evidence="3">
    <location>
        <begin position="1"/>
        <end position="20"/>
    </location>
</feature>
<dbReference type="EMBL" id="MTYI01000089">
    <property type="protein sequence ID" value="PNP52975.1"/>
    <property type="molecule type" value="Genomic_DNA"/>
</dbReference>
<dbReference type="AlphaFoldDB" id="A0A2K0U5C3"/>
<dbReference type="EC" id="3.2.1.22" evidence="2"/>
<dbReference type="Gene3D" id="3.20.20.70">
    <property type="entry name" value="Aldolase class I"/>
    <property type="match status" value="1"/>
</dbReference>
<evidence type="ECO:0000256" key="2">
    <source>
        <dbReference type="ARBA" id="ARBA00012755"/>
    </source>
</evidence>
<evidence type="ECO:0000313" key="4">
    <source>
        <dbReference type="EMBL" id="PNP52975.1"/>
    </source>
</evidence>
<reference evidence="4 5" key="1">
    <citation type="submission" date="2017-02" db="EMBL/GenBank/DDBJ databases">
        <title>Genomes of Trichoderma spp. with biocontrol activity.</title>
        <authorList>
            <person name="Gardiner D."/>
            <person name="Kazan K."/>
            <person name="Vos C."/>
            <person name="Harvey P."/>
        </authorList>
    </citation>
    <scope>NUCLEOTIDE SEQUENCE [LARGE SCALE GENOMIC DNA]</scope>
    <source>
        <strain evidence="4 5">Tr1</strain>
    </source>
</reference>
<evidence type="ECO:0000256" key="3">
    <source>
        <dbReference type="SAM" id="SignalP"/>
    </source>
</evidence>
<sequence>MTGRLLSALVLGLGVTGAVAAPNAKRTSSHGHQLKIISYKETPNGFRSSARGWNSFGIQANPLTLPSFNLDQEHVIEQCDHLVGLPGYDTCSLDSGWSVGDHGDEYGRILYDNTAFNIPALADHLHSKGLKLGVYIVPGAFLEDVNKTIIHTNTKIGDVCHGNEGLLRCIFDYTRHETQLWHNSCADQFAKW</sequence>
<accession>A0A2K0U5C3</accession>
<gene>
    <name evidence="4" type="ORF">THARTR1_06490</name>
</gene>
<dbReference type="InterPro" id="IPR017853">
    <property type="entry name" value="GH"/>
</dbReference>
<name>A0A2K0U5C3_TRIHA</name>
<dbReference type="Proteomes" id="UP000236290">
    <property type="component" value="Unassembled WGS sequence"/>
</dbReference>
<dbReference type="SUPFAM" id="SSF51445">
    <property type="entry name" value="(Trans)glycosidases"/>
    <property type="match status" value="1"/>
</dbReference>
<proteinExistence type="predicted"/>
<evidence type="ECO:0000313" key="5">
    <source>
        <dbReference type="Proteomes" id="UP000236290"/>
    </source>
</evidence>
<protein>
    <recommendedName>
        <fullName evidence="2">alpha-galactosidase</fullName>
        <ecNumber evidence="2">3.2.1.22</ecNumber>
    </recommendedName>
</protein>
<comment type="catalytic activity">
    <reaction evidence="1">
        <text>Hydrolysis of terminal, non-reducing alpha-D-galactose residues in alpha-D-galactosides, including galactose oligosaccharides, galactomannans and galactolipids.</text>
        <dbReference type="EC" id="3.2.1.22"/>
    </reaction>
</comment>
<dbReference type="GO" id="GO:0004557">
    <property type="term" value="F:alpha-galactosidase activity"/>
    <property type="evidence" value="ECO:0007669"/>
    <property type="project" value="UniProtKB-EC"/>
</dbReference>
<feature type="chain" id="PRO_5014456511" description="alpha-galactosidase" evidence="3">
    <location>
        <begin position="21"/>
        <end position="192"/>
    </location>
</feature>
<dbReference type="OrthoDB" id="5795902at2759"/>